<evidence type="ECO:0000313" key="2">
    <source>
        <dbReference type="EMBL" id="WVZ98271.1"/>
    </source>
</evidence>
<accession>A0AAQ3XFV0</accession>
<sequence length="290" mass="30716">MVRHPAQSPLGERLLRAGSSSGSGGAHCDRERLPLLHLGELELRRLHLDGQPVRRVDLCRVIRLRRPDVGHRPVHGERLGAQRHHDRRVVQLRRGDGHDLRASQAGVSGNGFQRRVAEEPADVAGVVAVAEVVHQAGVDGHCRDYVAGADGKLAFRCSSSMIWWPSLSTALDVVMMADLIAAGDQSGCTFLTSAAMPVTCGVAMDVPEMTLKLYDDDSGSGPSATGTCDGHAERMLSPGAMTSGFSTPGLATLGPRDEKAATIGAGLTPTTVLLNTIVAVWLVVADPFMA</sequence>
<reference evidence="2 3" key="1">
    <citation type="submission" date="2024-02" db="EMBL/GenBank/DDBJ databases">
        <title>High-quality chromosome-scale genome assembly of Pensacola bahiagrass (Paspalum notatum Flugge var. saurae).</title>
        <authorList>
            <person name="Vega J.M."/>
            <person name="Podio M."/>
            <person name="Orjuela J."/>
            <person name="Siena L.A."/>
            <person name="Pessino S.C."/>
            <person name="Combes M.C."/>
            <person name="Mariac C."/>
            <person name="Albertini E."/>
            <person name="Pupilli F."/>
            <person name="Ortiz J.P.A."/>
            <person name="Leblanc O."/>
        </authorList>
    </citation>
    <scope>NUCLEOTIDE SEQUENCE [LARGE SCALE GENOMIC DNA]</scope>
    <source>
        <strain evidence="2">R1</strain>
        <tissue evidence="2">Leaf</tissue>
    </source>
</reference>
<keyword evidence="3" id="KW-1185">Reference proteome</keyword>
<proteinExistence type="predicted"/>
<name>A0AAQ3XFV0_PASNO</name>
<protein>
    <submittedName>
        <fullName evidence="2">Uncharacterized protein</fullName>
    </submittedName>
</protein>
<gene>
    <name evidence="2" type="ORF">U9M48_043734</name>
</gene>
<feature type="region of interest" description="Disordered" evidence="1">
    <location>
        <begin position="1"/>
        <end position="29"/>
    </location>
</feature>
<dbReference type="EMBL" id="CP144754">
    <property type="protein sequence ID" value="WVZ98271.1"/>
    <property type="molecule type" value="Genomic_DNA"/>
</dbReference>
<dbReference type="Proteomes" id="UP001341281">
    <property type="component" value="Chromosome 10"/>
</dbReference>
<evidence type="ECO:0000313" key="3">
    <source>
        <dbReference type="Proteomes" id="UP001341281"/>
    </source>
</evidence>
<dbReference type="AlphaFoldDB" id="A0AAQ3XFV0"/>
<evidence type="ECO:0000256" key="1">
    <source>
        <dbReference type="SAM" id="MobiDB-lite"/>
    </source>
</evidence>
<organism evidence="2 3">
    <name type="scientific">Paspalum notatum var. saurae</name>
    <dbReference type="NCBI Taxonomy" id="547442"/>
    <lineage>
        <taxon>Eukaryota</taxon>
        <taxon>Viridiplantae</taxon>
        <taxon>Streptophyta</taxon>
        <taxon>Embryophyta</taxon>
        <taxon>Tracheophyta</taxon>
        <taxon>Spermatophyta</taxon>
        <taxon>Magnoliopsida</taxon>
        <taxon>Liliopsida</taxon>
        <taxon>Poales</taxon>
        <taxon>Poaceae</taxon>
        <taxon>PACMAD clade</taxon>
        <taxon>Panicoideae</taxon>
        <taxon>Andropogonodae</taxon>
        <taxon>Paspaleae</taxon>
        <taxon>Paspalinae</taxon>
        <taxon>Paspalum</taxon>
    </lineage>
</organism>